<comment type="caution">
    <text evidence="2">The sequence shown here is derived from an EMBL/GenBank/DDBJ whole genome shotgun (WGS) entry which is preliminary data.</text>
</comment>
<proteinExistence type="predicted"/>
<name>A0A501PIW9_9PROT</name>
<dbReference type="RefSeq" id="WP_139940575.1">
    <property type="nucleotide sequence ID" value="NZ_JBHSYP010000027.1"/>
</dbReference>
<feature type="transmembrane region" description="Helical" evidence="1">
    <location>
        <begin position="12"/>
        <end position="31"/>
    </location>
</feature>
<reference evidence="3" key="1">
    <citation type="submission" date="2019-06" db="EMBL/GenBank/DDBJ databases">
        <title>The complete genome of Emcibacter congregatus ZYLT.</title>
        <authorList>
            <person name="Zhao Z."/>
        </authorList>
    </citation>
    <scope>NUCLEOTIDE SEQUENCE [LARGE SCALE GENOMIC DNA]</scope>
    <source>
        <strain evidence="3">MCCC 1A06723</strain>
    </source>
</reference>
<dbReference type="Proteomes" id="UP000319148">
    <property type="component" value="Unassembled WGS sequence"/>
</dbReference>
<evidence type="ECO:0000256" key="1">
    <source>
        <dbReference type="SAM" id="Phobius"/>
    </source>
</evidence>
<keyword evidence="1" id="KW-0472">Membrane</keyword>
<sequence length="258" mass="28475">MTDRRDAEAGFALITVLWAVILISVFVILILRSGTGDSLALTHDQEDRQARALALGEANHIMAQMIAGEEIPIAQEVALPRKSGKPIHLTALFPEVSKLDVNRADATLIRAVLEESGMGQIDARETAERIVNYRATVAPFQDIRELESLGFVSAATFRILAPALTRYGGTVIDARYLPDLLQRSLRRLKPSDRQAFFHAAEAKDKGLTAGNYRLDQTITMSAGREFDYHTIIRFRPGFATPAEIIEHRPGNRSPDGIS</sequence>
<gene>
    <name evidence="2" type="ORF">FIV46_08905</name>
</gene>
<dbReference type="AlphaFoldDB" id="A0A501PIW9"/>
<evidence type="ECO:0000313" key="3">
    <source>
        <dbReference type="Proteomes" id="UP000319148"/>
    </source>
</evidence>
<evidence type="ECO:0000313" key="2">
    <source>
        <dbReference type="EMBL" id="TPD60165.1"/>
    </source>
</evidence>
<organism evidence="2 3">
    <name type="scientific">Emcibacter nanhaiensis</name>
    <dbReference type="NCBI Taxonomy" id="1505037"/>
    <lineage>
        <taxon>Bacteria</taxon>
        <taxon>Pseudomonadati</taxon>
        <taxon>Pseudomonadota</taxon>
        <taxon>Alphaproteobacteria</taxon>
        <taxon>Emcibacterales</taxon>
        <taxon>Emcibacteraceae</taxon>
        <taxon>Emcibacter</taxon>
    </lineage>
</organism>
<accession>A0A501PIW9</accession>
<keyword evidence="3" id="KW-1185">Reference proteome</keyword>
<protein>
    <submittedName>
        <fullName evidence="2">Helix-hairpin-helix domain-containing protein</fullName>
    </submittedName>
</protein>
<dbReference type="EMBL" id="VFIY01000008">
    <property type="protein sequence ID" value="TPD60165.1"/>
    <property type="molecule type" value="Genomic_DNA"/>
</dbReference>
<keyword evidence="1" id="KW-0812">Transmembrane</keyword>
<keyword evidence="1" id="KW-1133">Transmembrane helix</keyword>